<dbReference type="EMBL" id="CQPA01000017">
    <property type="protein sequence ID" value="CNU30880.1"/>
    <property type="molecule type" value="Genomic_DNA"/>
</dbReference>
<evidence type="ECO:0000313" key="4">
    <source>
        <dbReference type="Proteomes" id="UP000041314"/>
    </source>
</evidence>
<evidence type="ECO:0000313" key="3">
    <source>
        <dbReference type="Proteomes" id="UP000039541"/>
    </source>
</evidence>
<proteinExistence type="predicted"/>
<dbReference type="Proteomes" id="UP000041314">
    <property type="component" value="Unassembled WGS sequence"/>
</dbReference>
<sequence length="125" mass="14271">MRDADCNVDNIRIDILQNKGRSGAIGHIIARRTGIIRAIQRNGRRRQPGVDEKFKRLRRRIARSVGDHDGKGVFSIAHIRWPGIAPDAFDTLRRAHPVCAPINAQLHRIHIRRHRDLKLRTGTVS</sequence>
<evidence type="ECO:0000313" key="2">
    <source>
        <dbReference type="EMBL" id="CNV28344.1"/>
    </source>
</evidence>
<accession>A0A655CWD6</accession>
<evidence type="ECO:0000313" key="1">
    <source>
        <dbReference type="EMBL" id="CNU30880.1"/>
    </source>
</evidence>
<name>A0A655CWD6_SALET</name>
<dbReference type="EMBL" id="CQPC01000124">
    <property type="protein sequence ID" value="CNV28344.1"/>
    <property type="molecule type" value="Genomic_DNA"/>
</dbReference>
<dbReference type="AlphaFoldDB" id="A0A655CWD6"/>
<dbReference type="Proteomes" id="UP000039541">
    <property type="component" value="Unassembled WGS sequence"/>
</dbReference>
<gene>
    <name evidence="1" type="ORF">ERS008198_02456</name>
    <name evidence="2" type="ORF">ERS008202_04853</name>
</gene>
<protein>
    <submittedName>
        <fullName evidence="1">Uncharacterized protein</fullName>
    </submittedName>
</protein>
<organism evidence="1 4">
    <name type="scientific">Salmonella enterica subsp. enterica serovar Bovismorbificans</name>
    <dbReference type="NCBI Taxonomy" id="58097"/>
    <lineage>
        <taxon>Bacteria</taxon>
        <taxon>Pseudomonadati</taxon>
        <taxon>Pseudomonadota</taxon>
        <taxon>Gammaproteobacteria</taxon>
        <taxon>Enterobacterales</taxon>
        <taxon>Enterobacteriaceae</taxon>
        <taxon>Salmonella</taxon>
    </lineage>
</organism>
<reference evidence="3 4" key="1">
    <citation type="submission" date="2015-03" db="EMBL/GenBank/DDBJ databases">
        <authorList>
            <consortium name="Pathogen Informatics"/>
        </authorList>
    </citation>
    <scope>NUCLEOTIDE SEQUENCE [LARGE SCALE GENOMIC DNA]</scope>
    <source>
        <strain evidence="2 3">3476</strain>
        <strain evidence="1 4">A1104</strain>
    </source>
</reference>